<feature type="compositionally biased region" description="Basic and acidic residues" evidence="1">
    <location>
        <begin position="1"/>
        <end position="12"/>
    </location>
</feature>
<dbReference type="InterPro" id="IPR036410">
    <property type="entry name" value="HSP_DnaJ_Cys-rich_dom_sf"/>
</dbReference>
<dbReference type="Gene3D" id="6.20.20.10">
    <property type="match status" value="1"/>
</dbReference>
<gene>
    <name evidence="2" type="ORF">AVDCRST_MAG39-323</name>
</gene>
<accession>A0A6J4S2S5</accession>
<evidence type="ECO:0000313" key="2">
    <source>
        <dbReference type="EMBL" id="CAA9482067.1"/>
    </source>
</evidence>
<dbReference type="AlphaFoldDB" id="A0A6J4S2S5"/>
<sequence>MTNNSDEAKPGDEVPPGTGQSGEAVCPRCDGSGRVKGGECPACGGTGTVTALVGDA</sequence>
<dbReference type="EMBL" id="CADCVW010000012">
    <property type="protein sequence ID" value="CAA9482067.1"/>
    <property type="molecule type" value="Genomic_DNA"/>
</dbReference>
<reference evidence="2" key="1">
    <citation type="submission" date="2020-02" db="EMBL/GenBank/DDBJ databases">
        <authorList>
            <person name="Meier V. D."/>
        </authorList>
    </citation>
    <scope>NUCLEOTIDE SEQUENCE</scope>
    <source>
        <strain evidence="2">AVDCRST_MAG39</strain>
    </source>
</reference>
<name>A0A6J4S2S5_9SPHN</name>
<protein>
    <recommendedName>
        <fullName evidence="3">Chaperone protein DnaJ</fullName>
    </recommendedName>
</protein>
<proteinExistence type="predicted"/>
<evidence type="ECO:0000256" key="1">
    <source>
        <dbReference type="SAM" id="MobiDB-lite"/>
    </source>
</evidence>
<evidence type="ECO:0008006" key="3">
    <source>
        <dbReference type="Google" id="ProtNLM"/>
    </source>
</evidence>
<organism evidence="2">
    <name type="scientific">uncultured Sphingomonadaceae bacterium</name>
    <dbReference type="NCBI Taxonomy" id="169976"/>
    <lineage>
        <taxon>Bacteria</taxon>
        <taxon>Pseudomonadati</taxon>
        <taxon>Pseudomonadota</taxon>
        <taxon>Alphaproteobacteria</taxon>
        <taxon>Sphingomonadales</taxon>
        <taxon>Sphingomonadaceae</taxon>
        <taxon>environmental samples</taxon>
    </lineage>
</organism>
<feature type="region of interest" description="Disordered" evidence="1">
    <location>
        <begin position="1"/>
        <end position="26"/>
    </location>
</feature>
<dbReference type="SUPFAM" id="SSF57938">
    <property type="entry name" value="DnaJ/Hsp40 cysteine-rich domain"/>
    <property type="match status" value="1"/>
</dbReference>